<comment type="caution">
    <text evidence="9">The sequence shown here is derived from an EMBL/GenBank/DDBJ whole genome shotgun (WGS) entry which is preliminary data.</text>
</comment>
<dbReference type="EMBL" id="BDUF01000003">
    <property type="protein sequence ID" value="GAX88471.1"/>
    <property type="molecule type" value="Genomic_DNA"/>
</dbReference>
<keyword evidence="4 7" id="KW-0732">Signal</keyword>
<evidence type="ECO:0000256" key="7">
    <source>
        <dbReference type="SAM" id="SignalP"/>
    </source>
</evidence>
<evidence type="ECO:0000256" key="1">
    <source>
        <dbReference type="ARBA" id="ARBA00004193"/>
    </source>
</evidence>
<feature type="signal peptide" evidence="7">
    <location>
        <begin position="1"/>
        <end position="22"/>
    </location>
</feature>
<evidence type="ECO:0000259" key="8">
    <source>
        <dbReference type="Pfam" id="PF02608"/>
    </source>
</evidence>
<gene>
    <name evidence="9" type="ORF">EFBL_0080</name>
</gene>
<dbReference type="CDD" id="cd06354">
    <property type="entry name" value="PBP1_PrnA-like"/>
    <property type="match status" value="1"/>
</dbReference>
<reference evidence="10" key="1">
    <citation type="submission" date="2017-07" db="EMBL/GenBank/DDBJ databases">
        <title>Draft genome sequence of Effusibacillus lacus strain skLN1.</title>
        <authorList>
            <person name="Watanabe M."/>
            <person name="Kojima H."/>
            <person name="Fukui M."/>
        </authorList>
    </citation>
    <scope>NUCLEOTIDE SEQUENCE [LARGE SCALE GENOMIC DNA]</scope>
    <source>
        <strain evidence="10">skLN1</strain>
    </source>
</reference>
<feature type="chain" id="PRO_5039397232" evidence="7">
    <location>
        <begin position="23"/>
        <end position="361"/>
    </location>
</feature>
<dbReference type="PROSITE" id="PS51257">
    <property type="entry name" value="PROKAR_LIPOPROTEIN"/>
    <property type="match status" value="1"/>
</dbReference>
<dbReference type="OrthoDB" id="9784230at2"/>
<feature type="domain" description="ABC transporter substrate-binding protein PnrA-like" evidence="8">
    <location>
        <begin position="48"/>
        <end position="348"/>
    </location>
</feature>
<dbReference type="Gene3D" id="3.40.50.2300">
    <property type="match status" value="2"/>
</dbReference>
<evidence type="ECO:0000256" key="5">
    <source>
        <dbReference type="ARBA" id="ARBA00023136"/>
    </source>
</evidence>
<evidence type="ECO:0000256" key="6">
    <source>
        <dbReference type="ARBA" id="ARBA00023288"/>
    </source>
</evidence>
<accession>A0A292YI13</accession>
<comment type="subcellular location">
    <subcellularLocation>
        <location evidence="1">Cell membrane</location>
        <topology evidence="1">Lipid-anchor</topology>
    </subcellularLocation>
</comment>
<keyword evidence="10" id="KW-1185">Reference proteome</keyword>
<evidence type="ECO:0000256" key="3">
    <source>
        <dbReference type="ARBA" id="ARBA00022475"/>
    </source>
</evidence>
<proteinExistence type="inferred from homology"/>
<dbReference type="Pfam" id="PF02608">
    <property type="entry name" value="Bmp"/>
    <property type="match status" value="1"/>
</dbReference>
<keyword evidence="6" id="KW-0449">Lipoprotein</keyword>
<evidence type="ECO:0000256" key="4">
    <source>
        <dbReference type="ARBA" id="ARBA00022729"/>
    </source>
</evidence>
<dbReference type="SUPFAM" id="SSF53822">
    <property type="entry name" value="Periplasmic binding protein-like I"/>
    <property type="match status" value="1"/>
</dbReference>
<dbReference type="GO" id="GO:0005886">
    <property type="term" value="C:plasma membrane"/>
    <property type="evidence" value="ECO:0007669"/>
    <property type="project" value="UniProtKB-SubCell"/>
</dbReference>
<dbReference type="PANTHER" id="PTHR34296:SF2">
    <property type="entry name" value="ABC TRANSPORTER GUANOSINE-BINDING PROTEIN NUPN"/>
    <property type="match status" value="1"/>
</dbReference>
<dbReference type="RefSeq" id="WP_096180150.1">
    <property type="nucleotide sequence ID" value="NZ_BDUF01000003.1"/>
</dbReference>
<sequence>MKTTTMAKVFLAGTLSASLLLAGCGGAAKNQPAPAPGGGAGGDQKPKIKVAMVTDTGGVNDNSFNQSAWEGFQKLQKDTGVTVKYQESKKESEYLPNLNGFVKDKWDLTWGIGFKLAEDIKKVAADNPNAKLAIVDDNLGGEGKIPSNVTAVTFKEEEGSFLVGVIAGLTTKSNKIGFVGGVKSPLIQKFEYGFRAGVAAVNPKAEVTVAYAEDFANAAKGKTLASSMYQNGADIIYHASGGTGDGVFQEAKERGKGFWAIGVDRDQAYLAPDNTLTSMIKRVDTAVYTVSKDLAEGKWNGGKNIQLGLKDNAIGYAKPHSAVSQDTIAKAEDFKKQFMDGKLTAPKTKEEFEKFLTTVKK</sequence>
<dbReference type="Proteomes" id="UP000217785">
    <property type="component" value="Unassembled WGS sequence"/>
</dbReference>
<evidence type="ECO:0000256" key="2">
    <source>
        <dbReference type="ARBA" id="ARBA00008610"/>
    </source>
</evidence>
<evidence type="ECO:0000313" key="10">
    <source>
        <dbReference type="Proteomes" id="UP000217785"/>
    </source>
</evidence>
<evidence type="ECO:0000313" key="9">
    <source>
        <dbReference type="EMBL" id="GAX88471.1"/>
    </source>
</evidence>
<organism evidence="9 10">
    <name type="scientific">Effusibacillus lacus</name>
    <dbReference type="NCBI Taxonomy" id="1348429"/>
    <lineage>
        <taxon>Bacteria</taxon>
        <taxon>Bacillati</taxon>
        <taxon>Bacillota</taxon>
        <taxon>Bacilli</taxon>
        <taxon>Bacillales</taxon>
        <taxon>Alicyclobacillaceae</taxon>
        <taxon>Effusibacillus</taxon>
    </lineage>
</organism>
<keyword evidence="3" id="KW-1003">Cell membrane</keyword>
<dbReference type="InterPro" id="IPR003760">
    <property type="entry name" value="PnrA-like"/>
</dbReference>
<protein>
    <submittedName>
        <fullName evidence="9">BMP family ABC transporter substrate-binding protein</fullName>
    </submittedName>
</protein>
<dbReference type="PANTHER" id="PTHR34296">
    <property type="entry name" value="TRANSCRIPTIONAL ACTIVATOR PROTEIN MED"/>
    <property type="match status" value="1"/>
</dbReference>
<comment type="similarity">
    <text evidence="2">Belongs to the BMP lipoprotein family.</text>
</comment>
<name>A0A292YI13_9BACL</name>
<dbReference type="AlphaFoldDB" id="A0A292YI13"/>
<keyword evidence="5" id="KW-0472">Membrane</keyword>
<dbReference type="InterPro" id="IPR028082">
    <property type="entry name" value="Peripla_BP_I"/>
</dbReference>
<dbReference type="InterPro" id="IPR050957">
    <property type="entry name" value="BMP_lipoprotein"/>
</dbReference>